<dbReference type="EMBL" id="JAENIO010000028">
    <property type="protein sequence ID" value="MBK1834633.1"/>
    <property type="molecule type" value="Genomic_DNA"/>
</dbReference>
<protein>
    <submittedName>
        <fullName evidence="1">Uncharacterized protein</fullName>
    </submittedName>
</protein>
<name>A0A934VI29_9BACT</name>
<dbReference type="AlphaFoldDB" id="A0A934VI29"/>
<organism evidence="1 2">
    <name type="scientific">Roseibacillus ishigakijimensis</name>
    <dbReference type="NCBI Taxonomy" id="454146"/>
    <lineage>
        <taxon>Bacteria</taxon>
        <taxon>Pseudomonadati</taxon>
        <taxon>Verrucomicrobiota</taxon>
        <taxon>Verrucomicrobiia</taxon>
        <taxon>Verrucomicrobiales</taxon>
        <taxon>Verrucomicrobiaceae</taxon>
        <taxon>Roseibacillus</taxon>
    </lineage>
</organism>
<sequence>MKTLLLLAISSLSLLGQPEGEARPPRTLSLLPLGVHPPFEQEIREDARYEVAPAPGTIPPPTLLLPGADDAPGNRLLLRLRSLSPPIELPPAPDNGTLTLRHPDGSPWCRVPYLAGPATLTLLWRGGLLWDEVRTLPLPNHPGAIPANSCRLINISHRTLTLRWQETVHPLPPGKFILLSFSEKKATAHLEITSREGKQQETAFRSEIPVLPAFRQQIICYRCDGSDQRQAIKVHLLREKR</sequence>
<evidence type="ECO:0000313" key="1">
    <source>
        <dbReference type="EMBL" id="MBK1834633.1"/>
    </source>
</evidence>
<accession>A0A934VI29</accession>
<evidence type="ECO:0000313" key="2">
    <source>
        <dbReference type="Proteomes" id="UP000604083"/>
    </source>
</evidence>
<proteinExistence type="predicted"/>
<dbReference type="RefSeq" id="WP_200392068.1">
    <property type="nucleotide sequence ID" value="NZ_JAENIO010000028.1"/>
</dbReference>
<comment type="caution">
    <text evidence="1">The sequence shown here is derived from an EMBL/GenBank/DDBJ whole genome shotgun (WGS) entry which is preliminary data.</text>
</comment>
<keyword evidence="2" id="KW-1185">Reference proteome</keyword>
<dbReference type="Proteomes" id="UP000604083">
    <property type="component" value="Unassembled WGS sequence"/>
</dbReference>
<reference evidence="1" key="1">
    <citation type="submission" date="2021-01" db="EMBL/GenBank/DDBJ databases">
        <title>Modified the classification status of verrucomicrobia.</title>
        <authorList>
            <person name="Feng X."/>
        </authorList>
    </citation>
    <scope>NUCLEOTIDE SEQUENCE</scope>
    <source>
        <strain evidence="1">KCTC 12986</strain>
    </source>
</reference>
<gene>
    <name evidence="1" type="ORF">JIN78_11225</name>
</gene>